<dbReference type="PANTHER" id="PTHR21531">
    <property type="entry name" value="LOW-TEMPERATURE VIABILITY PROTEIN LTV1-RELATED"/>
    <property type="match status" value="1"/>
</dbReference>
<dbReference type="AlphaFoldDB" id="A0A0G4G2C4"/>
<feature type="compositionally biased region" description="Basic and acidic residues" evidence="2">
    <location>
        <begin position="479"/>
        <end position="488"/>
    </location>
</feature>
<dbReference type="InterPro" id="IPR007307">
    <property type="entry name" value="Ltv1"/>
</dbReference>
<evidence type="ECO:0000313" key="4">
    <source>
        <dbReference type="Proteomes" id="UP000041254"/>
    </source>
</evidence>
<feature type="compositionally biased region" description="Basic and acidic residues" evidence="2">
    <location>
        <begin position="521"/>
        <end position="539"/>
    </location>
</feature>
<keyword evidence="4" id="KW-1185">Reference proteome</keyword>
<proteinExistence type="inferred from homology"/>
<dbReference type="OMA" id="ERRWDCE"/>
<dbReference type="Proteomes" id="UP000041254">
    <property type="component" value="Unassembled WGS sequence"/>
</dbReference>
<feature type="compositionally biased region" description="Low complexity" evidence="2">
    <location>
        <begin position="119"/>
        <end position="139"/>
    </location>
</feature>
<feature type="compositionally biased region" description="Low complexity" evidence="2">
    <location>
        <begin position="273"/>
        <end position="282"/>
    </location>
</feature>
<feature type="compositionally biased region" description="Low complexity" evidence="2">
    <location>
        <begin position="364"/>
        <end position="374"/>
    </location>
</feature>
<organism evidence="3 4">
    <name type="scientific">Vitrella brassicaformis (strain CCMP3155)</name>
    <dbReference type="NCBI Taxonomy" id="1169540"/>
    <lineage>
        <taxon>Eukaryota</taxon>
        <taxon>Sar</taxon>
        <taxon>Alveolata</taxon>
        <taxon>Colpodellida</taxon>
        <taxon>Vitrellaceae</taxon>
        <taxon>Vitrella</taxon>
    </lineage>
</organism>
<dbReference type="InParanoid" id="A0A0G4G2C4"/>
<protein>
    <recommendedName>
        <fullName evidence="5">Protein LTV1 homolog</fullName>
    </recommendedName>
</protein>
<feature type="region of interest" description="Disordered" evidence="2">
    <location>
        <begin position="470"/>
        <end position="539"/>
    </location>
</feature>
<dbReference type="GO" id="GO:0030688">
    <property type="term" value="C:preribosome, small subunit precursor"/>
    <property type="evidence" value="ECO:0007669"/>
    <property type="project" value="TreeGrafter"/>
</dbReference>
<dbReference type="GO" id="GO:0000056">
    <property type="term" value="P:ribosomal small subunit export from nucleus"/>
    <property type="evidence" value="ECO:0007669"/>
    <property type="project" value="TreeGrafter"/>
</dbReference>
<dbReference type="Pfam" id="PF04180">
    <property type="entry name" value="LTV"/>
    <property type="match status" value="2"/>
</dbReference>
<feature type="compositionally biased region" description="Acidic residues" evidence="2">
    <location>
        <begin position="92"/>
        <end position="118"/>
    </location>
</feature>
<feature type="compositionally biased region" description="Polar residues" evidence="2">
    <location>
        <begin position="289"/>
        <end position="298"/>
    </location>
</feature>
<dbReference type="STRING" id="1169540.A0A0G4G2C4"/>
<feature type="region of interest" description="Disordered" evidence="2">
    <location>
        <begin position="261"/>
        <end position="301"/>
    </location>
</feature>
<accession>A0A0G4G2C4</accession>
<dbReference type="EMBL" id="CDMY01000547">
    <property type="protein sequence ID" value="CEM21983.1"/>
    <property type="molecule type" value="Genomic_DNA"/>
</dbReference>
<gene>
    <name evidence="3" type="ORF">Vbra_2617</name>
</gene>
<dbReference type="VEuPathDB" id="CryptoDB:Vbra_2617"/>
<evidence type="ECO:0008006" key="5">
    <source>
        <dbReference type="Google" id="ProtNLM"/>
    </source>
</evidence>
<feature type="region of interest" description="Disordered" evidence="2">
    <location>
        <begin position="85"/>
        <end position="144"/>
    </location>
</feature>
<dbReference type="PANTHER" id="PTHR21531:SF0">
    <property type="entry name" value="PROTEIN LTV1 HOMOLOG"/>
    <property type="match status" value="1"/>
</dbReference>
<dbReference type="OrthoDB" id="5852896at2759"/>
<reference evidence="3 4" key="1">
    <citation type="submission" date="2014-11" db="EMBL/GenBank/DDBJ databases">
        <authorList>
            <person name="Zhu J."/>
            <person name="Qi W."/>
            <person name="Song R."/>
        </authorList>
    </citation>
    <scope>NUCLEOTIDE SEQUENCE [LARGE SCALE GENOMIC DNA]</scope>
</reference>
<evidence type="ECO:0000313" key="3">
    <source>
        <dbReference type="EMBL" id="CEM21983.1"/>
    </source>
</evidence>
<dbReference type="FunCoup" id="A0A0G4G2C4">
    <property type="interactions" value="15"/>
</dbReference>
<sequence>MVKKKFDKKNALHFQVVHRSQHDALIDDPHASKFVLKHITNKPGTDGAADESLQRAHIPSEALSSLRQDDEWEDEVQELEATARRLALGGEEAADEWEDIDDDDDDEDEELEGDEGGLEEPASPAQPAAAAAAAVAAPPSTDEPEAELVGECYFPKDGYDYNQHLKPIGGAGGVYVASLEGSHYDPRYDRNPQLMNKDEREVQRALEEPEVFDDITDDFFDQLAHDQPEVDESDLLWGGWAPKKTGRPDLEAYLQWKGLMDGTHGAQDGRGGPAAAAASAPPHTDGRSETGSMMSGTTRRNRVVDGLDERFDKIMEEEYNEDEIGELDEDDARLHEARGRIEQYDDLLDEFLDKQKKEKTRVDAAAAAGAAAQATTVLNTGKSDQDPGHESDSSEDDDASSSLSDESGEDVPLDKERVLARAEEMELQPPPTYDEVFGEQVEKEQWDCETILSTKSNLYNHPYKISKAAATAANPPKKIPIDTRRDLPADYTGASSGSRGAPPPIPEGDLLQLPEVNTTRRKGETAEERRERKKAVKDAKKLVRTMKKENQVLLKEAKKEVAVKKQAGRYDVPEGVRRFRL</sequence>
<evidence type="ECO:0000256" key="2">
    <source>
        <dbReference type="SAM" id="MobiDB-lite"/>
    </source>
</evidence>
<comment type="similarity">
    <text evidence="1">Belongs to the LTV1 family.</text>
</comment>
<feature type="compositionally biased region" description="Basic and acidic residues" evidence="2">
    <location>
        <begin position="383"/>
        <end position="392"/>
    </location>
</feature>
<evidence type="ECO:0000256" key="1">
    <source>
        <dbReference type="ARBA" id="ARBA00009078"/>
    </source>
</evidence>
<dbReference type="GO" id="GO:0005829">
    <property type="term" value="C:cytosol"/>
    <property type="evidence" value="ECO:0007669"/>
    <property type="project" value="TreeGrafter"/>
</dbReference>
<name>A0A0G4G2C4_VITBC</name>
<dbReference type="GO" id="GO:0005634">
    <property type="term" value="C:nucleus"/>
    <property type="evidence" value="ECO:0007669"/>
    <property type="project" value="TreeGrafter"/>
</dbReference>
<feature type="region of interest" description="Disordered" evidence="2">
    <location>
        <begin position="363"/>
        <end position="433"/>
    </location>
</feature>
<dbReference type="GO" id="GO:0042274">
    <property type="term" value="P:ribosomal small subunit biogenesis"/>
    <property type="evidence" value="ECO:0007669"/>
    <property type="project" value="InterPro"/>
</dbReference>
<feature type="compositionally biased region" description="Basic and acidic residues" evidence="2">
    <location>
        <begin position="412"/>
        <end position="424"/>
    </location>
</feature>